<keyword evidence="1" id="KW-0472">Membrane</keyword>
<gene>
    <name evidence="3" type="ORF">EVOR1521_LOCUS23668</name>
</gene>
<comment type="caution">
    <text evidence="3">The sequence shown here is derived from an EMBL/GenBank/DDBJ whole genome shotgun (WGS) entry which is preliminary data.</text>
</comment>
<feature type="transmembrane region" description="Helical" evidence="1">
    <location>
        <begin position="638"/>
        <end position="664"/>
    </location>
</feature>
<proteinExistence type="predicted"/>
<dbReference type="InterPro" id="IPR009030">
    <property type="entry name" value="Growth_fac_rcpt_cys_sf"/>
</dbReference>
<keyword evidence="1" id="KW-0812">Transmembrane</keyword>
<sequence>MRSQLVLLAAFPALQASHPKVDDAPGEVQRVTLQDMRKAVHQIEKVFEGIAHTACGVVSQLDELRWKPFTGGPLPCNKLMATDCDISYHQMECPEECPFMAPDRHFPCQFSCREAANCSSSNVDAPFPDPTYNLCTSCSVSACAWCDTQKSCKQCHDGFTLSEDGKCAFGRTEGVDSMGDLVFNILLKVVAVVVVFILISAGIYQCFRSKNEFAEHNAASLTLGLRNRHLTKVHEWDIMSEKRTRRRYPLFVELSKYNILGVGFGLFYNSIVFVLVVALLTCAATWYVANRMHLQFFFSGESTARATLIKVLQQTEMPKSTIPAVIVSPMMSCRENRPEDLAQHLKDFAFTRSCTFGILYLLLLAVSIVYLKMQKVWARKFDEHSNSMCDFVVLLTGFPPDATNEVELKQWAQDALTKCGLGHCEVEGASIGYDYSEQVEQVNDMVQRFCKSLEIQRRRDAGTAVFLQEDLELVGLEAKRLEDRKQVSQWFSSGTAMKSTGQVFLVFKFNTFKDSVMSKYKTNKKIFEYRGKVIEASVVKSEPPDVFWQNLQVPDDTIVKNERRALLQVVIFLCLLNVLLYLWSREVTLPYLAAGSKASMMITMLQGSIVGIMNGVMNSRAKAAAYSVGFHRKDQADVSLFLTNFVITFCNTLFNLGLMCYSVMIADKEKFLKGPNYLDELSSASPVGEESDLAYNVPRGEI</sequence>
<feature type="chain" id="PRO_5041289515" evidence="2">
    <location>
        <begin position="17"/>
        <end position="702"/>
    </location>
</feature>
<feature type="transmembrane region" description="Helical" evidence="1">
    <location>
        <begin position="181"/>
        <end position="204"/>
    </location>
</feature>
<evidence type="ECO:0000256" key="2">
    <source>
        <dbReference type="SAM" id="SignalP"/>
    </source>
</evidence>
<feature type="transmembrane region" description="Helical" evidence="1">
    <location>
        <begin position="266"/>
        <end position="289"/>
    </location>
</feature>
<feature type="signal peptide" evidence="2">
    <location>
        <begin position="1"/>
        <end position="16"/>
    </location>
</feature>
<protein>
    <submittedName>
        <fullName evidence="3">Uncharacterized protein</fullName>
    </submittedName>
</protein>
<dbReference type="AlphaFoldDB" id="A0AA36NAR3"/>
<evidence type="ECO:0000313" key="4">
    <source>
        <dbReference type="Proteomes" id="UP001178507"/>
    </source>
</evidence>
<name>A0AA36NAR3_9DINO</name>
<feature type="transmembrane region" description="Helical" evidence="1">
    <location>
        <begin position="349"/>
        <end position="371"/>
    </location>
</feature>
<keyword evidence="1" id="KW-1133">Transmembrane helix</keyword>
<keyword evidence="4" id="KW-1185">Reference proteome</keyword>
<dbReference type="Proteomes" id="UP001178507">
    <property type="component" value="Unassembled WGS sequence"/>
</dbReference>
<feature type="transmembrane region" description="Helical" evidence="1">
    <location>
        <begin position="598"/>
        <end position="617"/>
    </location>
</feature>
<dbReference type="EMBL" id="CAUJNA010003367">
    <property type="protein sequence ID" value="CAJ1400297.1"/>
    <property type="molecule type" value="Genomic_DNA"/>
</dbReference>
<evidence type="ECO:0000313" key="3">
    <source>
        <dbReference type="EMBL" id="CAJ1400297.1"/>
    </source>
</evidence>
<reference evidence="3" key="1">
    <citation type="submission" date="2023-08" db="EMBL/GenBank/DDBJ databases">
        <authorList>
            <person name="Chen Y."/>
            <person name="Shah S."/>
            <person name="Dougan E. K."/>
            <person name="Thang M."/>
            <person name="Chan C."/>
        </authorList>
    </citation>
    <scope>NUCLEOTIDE SEQUENCE</scope>
</reference>
<organism evidence="3 4">
    <name type="scientific">Effrenium voratum</name>
    <dbReference type="NCBI Taxonomy" id="2562239"/>
    <lineage>
        <taxon>Eukaryota</taxon>
        <taxon>Sar</taxon>
        <taxon>Alveolata</taxon>
        <taxon>Dinophyceae</taxon>
        <taxon>Suessiales</taxon>
        <taxon>Symbiodiniaceae</taxon>
        <taxon>Effrenium</taxon>
    </lineage>
</organism>
<accession>A0AA36NAR3</accession>
<dbReference type="SUPFAM" id="SSF57184">
    <property type="entry name" value="Growth factor receptor domain"/>
    <property type="match status" value="1"/>
</dbReference>
<feature type="transmembrane region" description="Helical" evidence="1">
    <location>
        <begin position="565"/>
        <end position="583"/>
    </location>
</feature>
<keyword evidence="2" id="KW-0732">Signal</keyword>
<evidence type="ECO:0000256" key="1">
    <source>
        <dbReference type="SAM" id="Phobius"/>
    </source>
</evidence>